<dbReference type="FunFam" id="3.80.10.10:FF:000794">
    <property type="entry name" value="Similar to preferentially-expressed antigen in melanoma-like 3"/>
    <property type="match status" value="1"/>
</dbReference>
<dbReference type="SUPFAM" id="SSF52047">
    <property type="entry name" value="RNI-like"/>
    <property type="match status" value="1"/>
</dbReference>
<name>A0A8D1L8S4_PIG</name>
<sequence length="449" mass="51039">MSVWNPLRLRDLAGMSLLKDEALAITALEYLPTELFPPLFMEAFYGSHRETLKAMVQAWPFVCLPLGGLMQVSHVGTLQAVLDGLDVLLAQKVHPRCKLRMLDLFFFYFFIFFYLFIYLFFFFFYSLRAPAPEGSSGTGHPFAPLEVFIELCLSDGTLDGFLTYLMSWVEQRIGSIHLCCKKLRIFSVPTENTQKILSMIQLDSIQEVDMSNVQRCLMSASEEQEQQVVVQFTSQFLRLQHLRDLHLESSFFLEGCLDQLLRCLTTPLDNFAVTHCLVTESDLMHLSQCPNISQLKRLNLGGVTLTDFNPELLQVLLEKVAVTLQDLDLNQCGITDTQLESVLPALSLCSQLRSINLCGNLLSVAIMGRMLQSTTRLPSLRQAFYPAPGKSYSSQGLPLKERLANIRAELLEILRDLGRPRTIWLNSIPCAPYAYNEYAHLEFIEYTPF</sequence>
<dbReference type="Gene3D" id="3.80.10.10">
    <property type="entry name" value="Ribonuclease Inhibitor"/>
    <property type="match status" value="1"/>
</dbReference>
<evidence type="ECO:0000256" key="4">
    <source>
        <dbReference type="SAM" id="Phobius"/>
    </source>
</evidence>
<reference evidence="5" key="1">
    <citation type="submission" date="2025-08" db="UniProtKB">
        <authorList>
            <consortium name="Ensembl"/>
        </authorList>
    </citation>
    <scope>IDENTIFICATION</scope>
</reference>
<evidence type="ECO:0000256" key="1">
    <source>
        <dbReference type="ARBA" id="ARBA00009608"/>
    </source>
</evidence>
<dbReference type="InterPro" id="IPR026271">
    <property type="entry name" value="PRAME"/>
</dbReference>
<dbReference type="InterPro" id="IPR050694">
    <property type="entry name" value="LRRC14/PRAME"/>
</dbReference>
<dbReference type="InterPro" id="IPR032675">
    <property type="entry name" value="LRR_dom_sf"/>
</dbReference>
<dbReference type="GO" id="GO:0043066">
    <property type="term" value="P:negative regulation of apoptotic process"/>
    <property type="evidence" value="ECO:0007669"/>
    <property type="project" value="InterPro"/>
</dbReference>
<keyword evidence="2" id="KW-0433">Leucine-rich repeat</keyword>
<dbReference type="GO" id="GO:0045892">
    <property type="term" value="P:negative regulation of DNA-templated transcription"/>
    <property type="evidence" value="ECO:0007669"/>
    <property type="project" value="InterPro"/>
</dbReference>
<evidence type="ECO:0000313" key="5">
    <source>
        <dbReference type="Ensembl" id="ENSSSCP00045044778.1"/>
    </source>
</evidence>
<keyword evidence="4" id="KW-0812">Transmembrane</keyword>
<protein>
    <submittedName>
        <fullName evidence="5">Uncharacterized protein</fullName>
    </submittedName>
</protein>
<organism evidence="5 6">
    <name type="scientific">Sus scrofa</name>
    <name type="common">Pig</name>
    <dbReference type="NCBI Taxonomy" id="9823"/>
    <lineage>
        <taxon>Eukaryota</taxon>
        <taxon>Metazoa</taxon>
        <taxon>Chordata</taxon>
        <taxon>Craniata</taxon>
        <taxon>Vertebrata</taxon>
        <taxon>Euteleostomi</taxon>
        <taxon>Mammalia</taxon>
        <taxon>Eutheria</taxon>
        <taxon>Laurasiatheria</taxon>
        <taxon>Artiodactyla</taxon>
        <taxon>Suina</taxon>
        <taxon>Suidae</taxon>
        <taxon>Sus</taxon>
    </lineage>
</organism>
<comment type="similarity">
    <text evidence="1">Belongs to the PRAME family.</text>
</comment>
<dbReference type="PANTHER" id="PTHR14224:SF19">
    <property type="entry name" value="PRAME FAMILY MEMBER 11-RELATED"/>
    <property type="match status" value="1"/>
</dbReference>
<evidence type="ECO:0000256" key="3">
    <source>
        <dbReference type="ARBA" id="ARBA00022737"/>
    </source>
</evidence>
<evidence type="ECO:0000256" key="2">
    <source>
        <dbReference type="ARBA" id="ARBA00022614"/>
    </source>
</evidence>
<keyword evidence="4" id="KW-0472">Membrane</keyword>
<dbReference type="GO" id="GO:0045596">
    <property type="term" value="P:negative regulation of cell differentiation"/>
    <property type="evidence" value="ECO:0007669"/>
    <property type="project" value="InterPro"/>
</dbReference>
<dbReference type="Proteomes" id="UP000694728">
    <property type="component" value="Unplaced"/>
</dbReference>
<dbReference type="AlphaFoldDB" id="A0A8D1L8S4"/>
<accession>A0A8D1L8S4</accession>
<dbReference type="PANTHER" id="PTHR14224">
    <property type="entry name" value="SIMILAR TO PREFERENTIALLY EXPRESSED ANTIGEN IN MELANOMA-LIKE 3"/>
    <property type="match status" value="1"/>
</dbReference>
<keyword evidence="3" id="KW-0677">Repeat</keyword>
<keyword evidence="4" id="KW-1133">Transmembrane helix</keyword>
<dbReference type="GO" id="GO:0008284">
    <property type="term" value="P:positive regulation of cell population proliferation"/>
    <property type="evidence" value="ECO:0007669"/>
    <property type="project" value="InterPro"/>
</dbReference>
<feature type="transmembrane region" description="Helical" evidence="4">
    <location>
        <begin position="105"/>
        <end position="125"/>
    </location>
</feature>
<dbReference type="Ensembl" id="ENSSSCT00045063471.1">
    <property type="protein sequence ID" value="ENSSSCP00045044778.1"/>
    <property type="gene ID" value="ENSSSCG00045036831.1"/>
</dbReference>
<proteinExistence type="inferred from homology"/>
<evidence type="ECO:0000313" key="6">
    <source>
        <dbReference type="Proteomes" id="UP000694728"/>
    </source>
</evidence>
<dbReference type="PIRSF" id="PIRSF038286">
    <property type="entry name" value="PRAME"/>
    <property type="match status" value="1"/>
</dbReference>